<dbReference type="Pfam" id="PF01609">
    <property type="entry name" value="DDE_Tnp_1"/>
    <property type="match status" value="1"/>
</dbReference>
<comment type="caution">
    <text evidence="5">The sequence shown here is derived from an EMBL/GenBank/DDBJ whole genome shotgun (WGS) entry which is preliminary data.</text>
</comment>
<feature type="region of interest" description="Disordered" evidence="1">
    <location>
        <begin position="207"/>
        <end position="236"/>
    </location>
</feature>
<dbReference type="InterPro" id="IPR047629">
    <property type="entry name" value="IS1182_transpos"/>
</dbReference>
<feature type="domain" description="Transposase IS4-like" evidence="2">
    <location>
        <begin position="236"/>
        <end position="319"/>
    </location>
</feature>
<dbReference type="RefSeq" id="WP_119742923.1">
    <property type="nucleotide sequence ID" value="NZ_QYUN01000003.1"/>
</dbReference>
<sequence>MARFKPIHKGLKLLPVDFDRQVIPGSFEYALCHLVDHELDLSAFHARYRNDVDGASAFAPAVLIKIILLAYSRGIISSRKMEAACRENVLFIAVSGDSQPHFTTLAAFVSSMGDTVARLFAQVLLICDRQGLIGREMFAIDGVKLPANASKAKSGTRADYQRQVDKMEHAAKQLLEKHQSADNAPTDEALAKREAQKLERLQKEAQQLRDWLNKNPEDRKGSKGSIRLSNRTDNESAKMATGKGVIQGYTGVAAVDEKSQIIVDAQAHGTGSEQELLLPVIQATEALRSVETVITADAGYHSQANLKALAQLQINAYVPDNGYRKRDERYADRHVHAAKPDPLWNKAKPPKKSTCFKTADFRLAGDRSHCLCPAGKRLYSNGSNCTINGYAAMKFSGAKQDCVPCERRKECLRTPEKTATRQVSFFQGKRDIHENHVDRMKVKIDSDAGREMITRRFATVEPVFGNLRGNKRLHRFTLRGKAKVDGQWKLYCLVHNVEKLANHGYAQ</sequence>
<accession>A0A418WVQ7</accession>
<evidence type="ECO:0000259" key="3">
    <source>
        <dbReference type="Pfam" id="PF05598"/>
    </source>
</evidence>
<dbReference type="GO" id="GO:0004803">
    <property type="term" value="F:transposase activity"/>
    <property type="evidence" value="ECO:0007669"/>
    <property type="project" value="InterPro"/>
</dbReference>
<dbReference type="InterPro" id="IPR025668">
    <property type="entry name" value="Tnp_DDE_dom"/>
</dbReference>
<dbReference type="EMBL" id="QYUN01000003">
    <property type="protein sequence ID" value="RJF96785.1"/>
    <property type="molecule type" value="Genomic_DNA"/>
</dbReference>
<feature type="domain" description="Transposase InsH N-terminal" evidence="3">
    <location>
        <begin position="18"/>
        <end position="109"/>
    </location>
</feature>
<proteinExistence type="predicted"/>
<protein>
    <submittedName>
        <fullName evidence="5">IS1182 family transposase</fullName>
    </submittedName>
</protein>
<dbReference type="GO" id="GO:0006313">
    <property type="term" value="P:DNA transposition"/>
    <property type="evidence" value="ECO:0007669"/>
    <property type="project" value="InterPro"/>
</dbReference>
<dbReference type="GO" id="GO:0003677">
    <property type="term" value="F:DNA binding"/>
    <property type="evidence" value="ECO:0007669"/>
    <property type="project" value="InterPro"/>
</dbReference>
<dbReference type="PANTHER" id="PTHR33408">
    <property type="entry name" value="TRANSPOSASE"/>
    <property type="match status" value="1"/>
</dbReference>
<evidence type="ECO:0000313" key="6">
    <source>
        <dbReference type="Proteomes" id="UP000285190"/>
    </source>
</evidence>
<feature type="domain" description="Transposase DDE" evidence="4">
    <location>
        <begin position="371"/>
        <end position="501"/>
    </location>
</feature>
<keyword evidence="6" id="KW-1185">Reference proteome</keyword>
<evidence type="ECO:0000259" key="4">
    <source>
        <dbReference type="Pfam" id="PF13751"/>
    </source>
</evidence>
<dbReference type="Pfam" id="PF13751">
    <property type="entry name" value="DDE_Tnp_1_6"/>
    <property type="match status" value="1"/>
</dbReference>
<reference evidence="5 6" key="1">
    <citation type="submission" date="2018-09" db="EMBL/GenBank/DDBJ databases">
        <authorList>
            <person name="Zhu H."/>
        </authorList>
    </citation>
    <scope>NUCLEOTIDE SEQUENCE [LARGE SCALE GENOMIC DNA]</scope>
    <source>
        <strain evidence="5 6">K2R10-39</strain>
    </source>
</reference>
<feature type="compositionally biased region" description="Basic and acidic residues" evidence="1">
    <location>
        <begin position="207"/>
        <end position="221"/>
    </location>
</feature>
<dbReference type="Pfam" id="PF05598">
    <property type="entry name" value="DUF772"/>
    <property type="match status" value="1"/>
</dbReference>
<dbReference type="Proteomes" id="UP000285190">
    <property type="component" value="Unassembled WGS sequence"/>
</dbReference>
<dbReference type="AlphaFoldDB" id="A0A418WVQ7"/>
<evidence type="ECO:0000259" key="2">
    <source>
        <dbReference type="Pfam" id="PF01609"/>
    </source>
</evidence>
<gene>
    <name evidence="5" type="ORF">D3870_20580</name>
</gene>
<evidence type="ECO:0000313" key="5">
    <source>
        <dbReference type="EMBL" id="RJF96785.1"/>
    </source>
</evidence>
<dbReference type="InterPro" id="IPR002559">
    <property type="entry name" value="Transposase_11"/>
</dbReference>
<name>A0A418WVQ7_9BURK</name>
<organism evidence="5 6">
    <name type="scientific">Noviherbaspirillum cavernae</name>
    <dbReference type="NCBI Taxonomy" id="2320862"/>
    <lineage>
        <taxon>Bacteria</taxon>
        <taxon>Pseudomonadati</taxon>
        <taxon>Pseudomonadota</taxon>
        <taxon>Betaproteobacteria</taxon>
        <taxon>Burkholderiales</taxon>
        <taxon>Oxalobacteraceae</taxon>
        <taxon>Noviherbaspirillum</taxon>
    </lineage>
</organism>
<dbReference type="InterPro" id="IPR008490">
    <property type="entry name" value="Transposase_InsH_N"/>
</dbReference>
<dbReference type="OrthoDB" id="111180at2"/>
<evidence type="ECO:0000256" key="1">
    <source>
        <dbReference type="SAM" id="MobiDB-lite"/>
    </source>
</evidence>
<dbReference type="NCBIfam" id="NF033551">
    <property type="entry name" value="transpos_IS1182"/>
    <property type="match status" value="1"/>
</dbReference>